<dbReference type="Proteomes" id="UP000070255">
    <property type="component" value="Unassembled WGS sequence"/>
</dbReference>
<dbReference type="InterPro" id="IPR036388">
    <property type="entry name" value="WH-like_DNA-bd_sf"/>
</dbReference>
<protein>
    <recommendedName>
        <fullName evidence="5">HTH lysR-type domain-containing protein</fullName>
    </recommendedName>
</protein>
<evidence type="ECO:0000313" key="6">
    <source>
        <dbReference type="EMBL" id="KWZ37964.1"/>
    </source>
</evidence>
<evidence type="ECO:0000256" key="3">
    <source>
        <dbReference type="ARBA" id="ARBA00023125"/>
    </source>
</evidence>
<dbReference type="InterPro" id="IPR050389">
    <property type="entry name" value="LysR-type_TF"/>
</dbReference>
<dbReference type="EMBL" id="LNJQ01000004">
    <property type="protein sequence ID" value="KWZ37964.1"/>
    <property type="molecule type" value="Genomic_DNA"/>
</dbReference>
<dbReference type="PROSITE" id="PS50931">
    <property type="entry name" value="HTH_LYSR"/>
    <property type="match status" value="1"/>
</dbReference>
<dbReference type="InterPro" id="IPR000847">
    <property type="entry name" value="LysR_HTH_N"/>
</dbReference>
<name>A0ABR5T429_9BURK</name>
<keyword evidence="4" id="KW-0804">Transcription</keyword>
<dbReference type="Gene3D" id="1.10.10.10">
    <property type="entry name" value="Winged helix-like DNA-binding domain superfamily/Winged helix DNA-binding domain"/>
    <property type="match status" value="1"/>
</dbReference>
<keyword evidence="2" id="KW-0805">Transcription regulation</keyword>
<evidence type="ECO:0000256" key="2">
    <source>
        <dbReference type="ARBA" id="ARBA00023015"/>
    </source>
</evidence>
<reference evidence="6 7" key="1">
    <citation type="submission" date="2015-11" db="EMBL/GenBank/DDBJ databases">
        <authorList>
            <person name="Sahl J."/>
            <person name="Wagner D."/>
            <person name="Keim P."/>
        </authorList>
    </citation>
    <scope>NUCLEOTIDE SEQUENCE [LARGE SCALE GENOMIC DNA]</scope>
    <source>
        <strain evidence="6 7">BDU18</strain>
    </source>
</reference>
<dbReference type="SUPFAM" id="SSF46785">
    <property type="entry name" value="Winged helix' DNA-binding domain"/>
    <property type="match status" value="1"/>
</dbReference>
<evidence type="ECO:0000259" key="5">
    <source>
        <dbReference type="PROSITE" id="PS50931"/>
    </source>
</evidence>
<keyword evidence="7" id="KW-1185">Reference proteome</keyword>
<dbReference type="InterPro" id="IPR036390">
    <property type="entry name" value="WH_DNA-bd_sf"/>
</dbReference>
<dbReference type="PANTHER" id="PTHR30118:SF6">
    <property type="entry name" value="HTH-TYPE TRANSCRIPTIONAL REGULATOR LEUO"/>
    <property type="match status" value="1"/>
</dbReference>
<keyword evidence="3" id="KW-0238">DNA-binding</keyword>
<gene>
    <name evidence="6" type="ORF">WS72_23940</name>
</gene>
<accession>A0ABR5T429</accession>
<dbReference type="PANTHER" id="PTHR30118">
    <property type="entry name" value="HTH-TYPE TRANSCRIPTIONAL REGULATOR LEUO-RELATED"/>
    <property type="match status" value="1"/>
</dbReference>
<evidence type="ECO:0000313" key="7">
    <source>
        <dbReference type="Proteomes" id="UP000070255"/>
    </source>
</evidence>
<comment type="similarity">
    <text evidence="1">Belongs to the LysR transcriptional regulatory family.</text>
</comment>
<evidence type="ECO:0000256" key="1">
    <source>
        <dbReference type="ARBA" id="ARBA00009437"/>
    </source>
</evidence>
<evidence type="ECO:0000256" key="4">
    <source>
        <dbReference type="ARBA" id="ARBA00023163"/>
    </source>
</evidence>
<organism evidence="6 7">
    <name type="scientific">Burkholderia savannae</name>
    <dbReference type="NCBI Taxonomy" id="1637837"/>
    <lineage>
        <taxon>Bacteria</taxon>
        <taxon>Pseudomonadati</taxon>
        <taxon>Pseudomonadota</taxon>
        <taxon>Betaproteobacteria</taxon>
        <taxon>Burkholderiales</taxon>
        <taxon>Burkholderiaceae</taxon>
        <taxon>Burkholderia</taxon>
        <taxon>pseudomallei group</taxon>
    </lineage>
</organism>
<comment type="caution">
    <text evidence="6">The sequence shown here is derived from an EMBL/GenBank/DDBJ whole genome shotgun (WGS) entry which is preliminary data.</text>
</comment>
<proteinExistence type="inferred from homology"/>
<sequence>MLDFNLLKAFDAPLDERNVTRAAARFALTQPAVSGMATRLLESSAPRFMRMQRVRRADAARARARGLRQARACSARSTQCCAPPLAIPGFDKVAVRHERALRDPAHARLLQTCGTKGKPAARRKRVG</sequence>
<feature type="domain" description="HTH lysR-type" evidence="5">
    <location>
        <begin position="2"/>
        <end position="34"/>
    </location>
</feature>